<feature type="region of interest" description="Disordered" evidence="5">
    <location>
        <begin position="372"/>
        <end position="399"/>
    </location>
</feature>
<feature type="compositionally biased region" description="Low complexity" evidence="5">
    <location>
        <begin position="213"/>
        <end position="224"/>
    </location>
</feature>
<protein>
    <recommendedName>
        <fullName evidence="6">NAC domain-containing protein</fullName>
    </recommendedName>
</protein>
<evidence type="ECO:0000313" key="8">
    <source>
        <dbReference type="Proteomes" id="UP000239757"/>
    </source>
</evidence>
<accession>A0A2P5WH21</accession>
<evidence type="ECO:0000259" key="6">
    <source>
        <dbReference type="PROSITE" id="PS51005"/>
    </source>
</evidence>
<reference evidence="7 8" key="1">
    <citation type="submission" date="2015-01" db="EMBL/GenBank/DDBJ databases">
        <title>Genome of allotetraploid Gossypium barbadense reveals genomic plasticity and fiber elongation in cotton evolution.</title>
        <authorList>
            <person name="Chen X."/>
            <person name="Liu X."/>
            <person name="Zhao B."/>
            <person name="Zheng H."/>
            <person name="Hu Y."/>
            <person name="Lu G."/>
            <person name="Yang C."/>
            <person name="Chen J."/>
            <person name="Shan C."/>
            <person name="Zhang L."/>
            <person name="Zhou Y."/>
            <person name="Wang L."/>
            <person name="Guo W."/>
            <person name="Bai Y."/>
            <person name="Ruan J."/>
            <person name="Shangguan X."/>
            <person name="Mao Y."/>
            <person name="Jiang J."/>
            <person name="Zhu Y."/>
            <person name="Lei J."/>
            <person name="Kang H."/>
            <person name="Chen S."/>
            <person name="He X."/>
            <person name="Wang R."/>
            <person name="Wang Y."/>
            <person name="Chen J."/>
            <person name="Wang L."/>
            <person name="Yu S."/>
            <person name="Wang B."/>
            <person name="Wei J."/>
            <person name="Song S."/>
            <person name="Lu X."/>
            <person name="Gao Z."/>
            <person name="Gu W."/>
            <person name="Deng X."/>
            <person name="Ma D."/>
            <person name="Wang S."/>
            <person name="Liang W."/>
            <person name="Fang L."/>
            <person name="Cai C."/>
            <person name="Zhu X."/>
            <person name="Zhou B."/>
            <person name="Zhang Y."/>
            <person name="Chen Z."/>
            <person name="Xu S."/>
            <person name="Zhu R."/>
            <person name="Wang S."/>
            <person name="Zhang T."/>
            <person name="Zhao G."/>
        </authorList>
    </citation>
    <scope>NUCLEOTIDE SEQUENCE [LARGE SCALE GENOMIC DNA]</scope>
    <source>
        <strain evidence="8">cv. Xinhai21</strain>
        <tissue evidence="7">Leaf</tissue>
    </source>
</reference>
<keyword evidence="2" id="KW-0238">DNA-binding</keyword>
<feature type="compositionally biased region" description="Basic and acidic residues" evidence="5">
    <location>
        <begin position="288"/>
        <end position="325"/>
    </location>
</feature>
<dbReference type="AlphaFoldDB" id="A0A2P5WH21"/>
<sequence>MESQNFVANGGVKMPIGFRFHPTDEELVVHYLKRKALCLPLPASVIPEFDVFQTDPWSMPGDMKESKYFFSTRHDSFINNKCKRAAGSGYWKPIGKEKPILASGTNQVVGMRRAFIFCQRKCSNGTQTRWLLHQYRLVDSMPTLDSTQISRSEMCGPDWLVFRVFQRKRSRRGKKHEVVSHKSETSSAMNMPSCIDFTVEDSSVFGPPPQPTSPSSTEITEVSSHGLDQEESSAFITSYYSNGCMRNRFDITKEGDASQLYTQLSLVHRPNDRAITHSHLVSKKPLPNKREEHAKGEGIHNKKVNPEEKGIKQREKEEAFVDKQGFEDDVYDRDDDISYTRSPSFRVYCIPSQSDDGNNECDCNIEEIKDDQQVHVENDKKRSSIGRGKTNGKGEEKKDFQDPYISKYIPLLMLAALRKKAFLVVSLGSKDTDT</sequence>
<dbReference type="Pfam" id="PF02365">
    <property type="entry name" value="NAM"/>
    <property type="match status" value="1"/>
</dbReference>
<dbReference type="SUPFAM" id="SSF101941">
    <property type="entry name" value="NAC domain"/>
    <property type="match status" value="1"/>
</dbReference>
<dbReference type="InterPro" id="IPR036093">
    <property type="entry name" value="NAC_dom_sf"/>
</dbReference>
<evidence type="ECO:0000256" key="4">
    <source>
        <dbReference type="ARBA" id="ARBA00023242"/>
    </source>
</evidence>
<dbReference type="OrthoDB" id="676820at2759"/>
<dbReference type="InterPro" id="IPR003441">
    <property type="entry name" value="NAC-dom"/>
</dbReference>
<feature type="region of interest" description="Disordered" evidence="5">
    <location>
        <begin position="203"/>
        <end position="228"/>
    </location>
</feature>
<dbReference type="EMBL" id="KZ667635">
    <property type="protein sequence ID" value="PPR90387.1"/>
    <property type="molecule type" value="Genomic_DNA"/>
</dbReference>
<dbReference type="Gene3D" id="2.170.150.80">
    <property type="entry name" value="NAC domain"/>
    <property type="match status" value="1"/>
</dbReference>
<feature type="compositionally biased region" description="Basic and acidic residues" evidence="5">
    <location>
        <begin position="372"/>
        <end position="382"/>
    </location>
</feature>
<dbReference type="PROSITE" id="PS51005">
    <property type="entry name" value="NAC"/>
    <property type="match status" value="1"/>
</dbReference>
<dbReference type="PANTHER" id="PTHR31719">
    <property type="entry name" value="NAC TRANSCRIPTION FACTOR 56"/>
    <property type="match status" value="1"/>
</dbReference>
<evidence type="ECO:0000256" key="5">
    <source>
        <dbReference type="SAM" id="MobiDB-lite"/>
    </source>
</evidence>
<dbReference type="PANTHER" id="PTHR31719:SF130">
    <property type="entry name" value="NAC DOMAIN-CONTAINING PROTEIN 18"/>
    <property type="match status" value="1"/>
</dbReference>
<feature type="region of interest" description="Disordered" evidence="5">
    <location>
        <begin position="287"/>
        <end position="325"/>
    </location>
</feature>
<keyword evidence="4" id="KW-0539">Nucleus</keyword>
<evidence type="ECO:0000256" key="2">
    <source>
        <dbReference type="ARBA" id="ARBA00023125"/>
    </source>
</evidence>
<name>A0A2P5WH21_GOSBA</name>
<dbReference type="Proteomes" id="UP000239757">
    <property type="component" value="Unassembled WGS sequence"/>
</dbReference>
<organism evidence="7 8">
    <name type="scientific">Gossypium barbadense</name>
    <name type="common">Sea Island cotton</name>
    <name type="synonym">Hibiscus barbadensis</name>
    <dbReference type="NCBI Taxonomy" id="3634"/>
    <lineage>
        <taxon>Eukaryota</taxon>
        <taxon>Viridiplantae</taxon>
        <taxon>Streptophyta</taxon>
        <taxon>Embryophyta</taxon>
        <taxon>Tracheophyta</taxon>
        <taxon>Spermatophyta</taxon>
        <taxon>Magnoliopsida</taxon>
        <taxon>eudicotyledons</taxon>
        <taxon>Gunneridae</taxon>
        <taxon>Pentapetalae</taxon>
        <taxon>rosids</taxon>
        <taxon>malvids</taxon>
        <taxon>Malvales</taxon>
        <taxon>Malvaceae</taxon>
        <taxon>Malvoideae</taxon>
        <taxon>Gossypium</taxon>
    </lineage>
</organism>
<evidence type="ECO:0000256" key="1">
    <source>
        <dbReference type="ARBA" id="ARBA00023015"/>
    </source>
</evidence>
<dbReference type="GO" id="GO:0003677">
    <property type="term" value="F:DNA binding"/>
    <property type="evidence" value="ECO:0007669"/>
    <property type="project" value="UniProtKB-KW"/>
</dbReference>
<evidence type="ECO:0000313" key="7">
    <source>
        <dbReference type="EMBL" id="PPR90387.1"/>
    </source>
</evidence>
<dbReference type="GO" id="GO:0006355">
    <property type="term" value="P:regulation of DNA-templated transcription"/>
    <property type="evidence" value="ECO:0007669"/>
    <property type="project" value="InterPro"/>
</dbReference>
<keyword evidence="3" id="KW-0804">Transcription</keyword>
<proteinExistence type="predicted"/>
<feature type="domain" description="NAC" evidence="6">
    <location>
        <begin position="14"/>
        <end position="167"/>
    </location>
</feature>
<keyword evidence="1" id="KW-0805">Transcription regulation</keyword>
<evidence type="ECO:0000256" key="3">
    <source>
        <dbReference type="ARBA" id="ARBA00023163"/>
    </source>
</evidence>
<gene>
    <name evidence="7" type="ORF">GOBAR_AA30297</name>
</gene>